<comment type="subcellular location">
    <subcellularLocation>
        <location evidence="1">Secreted</location>
    </subcellularLocation>
</comment>
<dbReference type="InterPro" id="IPR045860">
    <property type="entry name" value="Snake_toxin-like_sf"/>
</dbReference>
<dbReference type="OrthoDB" id="8882827at2759"/>
<organism evidence="4 5">
    <name type="scientific">Ictalurus punctatus</name>
    <name type="common">Channel catfish</name>
    <name type="synonym">Silurus punctatus</name>
    <dbReference type="NCBI Taxonomy" id="7998"/>
    <lineage>
        <taxon>Eukaryota</taxon>
        <taxon>Metazoa</taxon>
        <taxon>Chordata</taxon>
        <taxon>Craniata</taxon>
        <taxon>Vertebrata</taxon>
        <taxon>Euteleostomi</taxon>
        <taxon>Actinopterygii</taxon>
        <taxon>Neopterygii</taxon>
        <taxon>Teleostei</taxon>
        <taxon>Ostariophysi</taxon>
        <taxon>Siluriformes</taxon>
        <taxon>Ictaluridae</taxon>
        <taxon>Ictalurus</taxon>
    </lineage>
</organism>
<dbReference type="PANTHER" id="PTHR20914">
    <property type="entry name" value="LY6/PLAUR DOMAIN-CONTAINING PROTEIN 8"/>
    <property type="match status" value="1"/>
</dbReference>
<keyword evidence="3" id="KW-0732">Signal</keyword>
<dbReference type="KEGG" id="ipu:108271500"/>
<gene>
    <name evidence="5" type="primary">LOC108271500</name>
</gene>
<evidence type="ECO:0000313" key="4">
    <source>
        <dbReference type="Proteomes" id="UP000221080"/>
    </source>
</evidence>
<dbReference type="PANTHER" id="PTHR20914:SF41">
    <property type="entry name" value="UROKINASE PLASMINOGEN ACTIVATOR SURFACE RECEPTOR-LIKE"/>
    <property type="match status" value="1"/>
</dbReference>
<evidence type="ECO:0000256" key="1">
    <source>
        <dbReference type="ARBA" id="ARBA00004613"/>
    </source>
</evidence>
<proteinExistence type="predicted"/>
<dbReference type="SUPFAM" id="SSF57302">
    <property type="entry name" value="Snake toxin-like"/>
    <property type="match status" value="1"/>
</dbReference>
<evidence type="ECO:0000256" key="2">
    <source>
        <dbReference type="ARBA" id="ARBA00022525"/>
    </source>
</evidence>
<sequence length="201" mass="22504">MKLCLALYLLSSYFCSVSMLHCLKCYSESGQCNTTISEECEPEHICGSLTYSLFEPGLNVNTTVEKLECIRRNNNDLLNTTATDVLFYSANVGLLYGSVHLSSCEFDNCNRIVGLYNSTPNGLKCLTCDSYSDEVCNSILSCVGYQDHCLSVIRTQFNINIWPWRNKNIFGCASKTVCDRVTKTSFFGEAQCCIDNLCNRV</sequence>
<dbReference type="GeneID" id="108271500"/>
<keyword evidence="2" id="KW-0964">Secreted</keyword>
<dbReference type="GO" id="GO:0005576">
    <property type="term" value="C:extracellular region"/>
    <property type="evidence" value="ECO:0007669"/>
    <property type="project" value="UniProtKB-SubCell"/>
</dbReference>
<dbReference type="RefSeq" id="XP_017334602.1">
    <property type="nucleotide sequence ID" value="XM_017479113.3"/>
</dbReference>
<feature type="chain" id="PRO_5012926221" evidence="3">
    <location>
        <begin position="20"/>
        <end position="201"/>
    </location>
</feature>
<feature type="signal peptide" evidence="3">
    <location>
        <begin position="1"/>
        <end position="19"/>
    </location>
</feature>
<keyword evidence="4" id="KW-1185">Reference proteome</keyword>
<evidence type="ECO:0000256" key="3">
    <source>
        <dbReference type="SAM" id="SignalP"/>
    </source>
</evidence>
<dbReference type="InterPro" id="IPR050918">
    <property type="entry name" value="CNF-like_PLA2_Inhibitor"/>
</dbReference>
<protein>
    <submittedName>
        <fullName evidence="5">Uncharacterized protein LOC108271500</fullName>
    </submittedName>
</protein>
<evidence type="ECO:0000313" key="5">
    <source>
        <dbReference type="RefSeq" id="XP_017334602.1"/>
    </source>
</evidence>
<dbReference type="AlphaFoldDB" id="A0A2D0RVS7"/>
<reference evidence="4" key="1">
    <citation type="journal article" date="2016" name="Nat. Commun.">
        <title>The channel catfish genome sequence provides insights into the evolution of scale formation in teleosts.</title>
        <authorList>
            <person name="Liu Z."/>
            <person name="Liu S."/>
            <person name="Yao J."/>
            <person name="Bao L."/>
            <person name="Zhang J."/>
            <person name="Li Y."/>
            <person name="Jiang C."/>
            <person name="Sun L."/>
            <person name="Wang R."/>
            <person name="Zhang Y."/>
            <person name="Zhou T."/>
            <person name="Zeng Q."/>
            <person name="Fu Q."/>
            <person name="Gao S."/>
            <person name="Li N."/>
            <person name="Koren S."/>
            <person name="Jiang Y."/>
            <person name="Zimin A."/>
            <person name="Xu P."/>
            <person name="Phillippy A.M."/>
            <person name="Geng X."/>
            <person name="Song L."/>
            <person name="Sun F."/>
            <person name="Li C."/>
            <person name="Wang X."/>
            <person name="Chen A."/>
            <person name="Jin Y."/>
            <person name="Yuan Z."/>
            <person name="Yang Y."/>
            <person name="Tan S."/>
            <person name="Peatman E."/>
            <person name="Lu J."/>
            <person name="Qin Z."/>
            <person name="Dunham R."/>
            <person name="Li Z."/>
            <person name="Sonstegard T."/>
            <person name="Feng J."/>
            <person name="Danzmann R.G."/>
            <person name="Schroeder S."/>
            <person name="Scheffler B."/>
            <person name="Duke M.V."/>
            <person name="Ballard L."/>
            <person name="Kucuktas H."/>
            <person name="Kaltenboeck L."/>
            <person name="Liu H."/>
            <person name="Armbruster J."/>
            <person name="Xie Y."/>
            <person name="Kirby M.L."/>
            <person name="Tian Y."/>
            <person name="Flanagan M.E."/>
            <person name="Mu W."/>
            <person name="Waldbieser G.C."/>
        </authorList>
    </citation>
    <scope>NUCLEOTIDE SEQUENCE [LARGE SCALE GENOMIC DNA]</scope>
    <source>
        <strain evidence="4">SDA103</strain>
    </source>
</reference>
<dbReference type="Proteomes" id="UP000221080">
    <property type="component" value="Chromosome 11"/>
</dbReference>
<name>A0A2D0RVS7_ICTPU</name>
<accession>A0A2D0RVS7</accession>
<reference evidence="5" key="2">
    <citation type="submission" date="2025-08" db="UniProtKB">
        <authorList>
            <consortium name="RefSeq"/>
        </authorList>
    </citation>
    <scope>IDENTIFICATION</scope>
    <source>
        <tissue evidence="5">Blood</tissue>
    </source>
</reference>
<dbReference type="Gene3D" id="2.10.60.10">
    <property type="entry name" value="CD59"/>
    <property type="match status" value="1"/>
</dbReference>